<dbReference type="Gene3D" id="2.130.10.10">
    <property type="entry name" value="YVTN repeat-like/Quinoprotein amine dehydrogenase"/>
    <property type="match status" value="1"/>
</dbReference>
<keyword evidence="2" id="KW-1185">Reference proteome</keyword>
<proteinExistence type="predicted"/>
<gene>
    <name evidence="1" type="ORF">RS030_101597</name>
</gene>
<reference evidence="1 2" key="1">
    <citation type="submission" date="2023-10" db="EMBL/GenBank/DDBJ databases">
        <title>Comparative genomics analysis reveals potential genetic determinants of host preference in Cryptosporidium xiaoi.</title>
        <authorList>
            <person name="Xiao L."/>
            <person name="Li J."/>
        </authorList>
    </citation>
    <scope>NUCLEOTIDE SEQUENCE [LARGE SCALE GENOMIC DNA]</scope>
    <source>
        <strain evidence="1 2">52996</strain>
    </source>
</reference>
<dbReference type="Proteomes" id="UP001311799">
    <property type="component" value="Unassembled WGS sequence"/>
</dbReference>
<dbReference type="InterPro" id="IPR015943">
    <property type="entry name" value="WD40/YVTN_repeat-like_dom_sf"/>
</dbReference>
<dbReference type="SUPFAM" id="SSF50998">
    <property type="entry name" value="Quinoprotein alcohol dehydrogenase-like"/>
    <property type="match status" value="1"/>
</dbReference>
<comment type="caution">
    <text evidence="1">The sequence shown here is derived from an EMBL/GenBank/DDBJ whole genome shotgun (WGS) entry which is preliminary data.</text>
</comment>
<dbReference type="PANTHER" id="PTHR46362">
    <property type="entry name" value="GEM-ASSOCIATED PROTEIN 5"/>
    <property type="match status" value="1"/>
</dbReference>
<dbReference type="GO" id="GO:0000387">
    <property type="term" value="P:spliceosomal snRNP assembly"/>
    <property type="evidence" value="ECO:0007669"/>
    <property type="project" value="TreeGrafter"/>
</dbReference>
<dbReference type="GO" id="GO:0005634">
    <property type="term" value="C:nucleus"/>
    <property type="evidence" value="ECO:0007669"/>
    <property type="project" value="TreeGrafter"/>
</dbReference>
<dbReference type="SUPFAM" id="SSF50978">
    <property type="entry name" value="WD40 repeat-like"/>
    <property type="match status" value="1"/>
</dbReference>
<dbReference type="InterPro" id="IPR036322">
    <property type="entry name" value="WD40_repeat_dom_sf"/>
</dbReference>
<dbReference type="InterPro" id="IPR052640">
    <property type="entry name" value="Gemin-5"/>
</dbReference>
<sequence length="1594" mass="188381">MSNSKISNILIPPSPNWYSINSLFVESSGKIYAYTTKNSIIIGDISDNKIIGSVYCGIKSKPISLVMLQFPSDQVQISCNGRFKSLLILSTHIDDKLRIWELRITNDYNDSVLNCSSELILDTIKIKSGTNIIINSNTSNEIITGDIHGEINILEIISLRNKQSKLNDDVYEKIKCEQKRFKFFTDEITALCITNNGDNNLFVGYRSGRIIVFNKSNGKLLNVFEHNLLVDKPILSLVEYKSNIWIGTSLNDYIFAYNSNKKEISTKKLANNSEIDNMWTILLILGDKLYVSCNNNEILELDPDNVEKTDIIDNDQVIRKIFISKSKTEHYRTENQGYSISNTNCHMIFCLKSVKTSNGSLFLMGTTKSNIVFFLNIETFKFEWMNNTLGGWVDNIISPYGYSHIIYIQTGDGKLMGMDLLNENKRERSKLYDDIGYLGKGERIIKLSINYLYSQYICYLTNLGNLGMLFINPNNIAHYTNLKLKSKFNKTTDIENYYLDWFEFENDVHEDKLIHSFDSEYFDNDDFDEIDGIDHNKKIYKQLLNEKYRHVIILFDKMNGYLSYIILFEKKNDKRNIFETIFGEIDINFHSLSEKIIDKHDVELKDSDNNNDKFCINSSDMIKLDFKYLYFNECHLVKEKNTLYFSSTKMSMNTEINATQDNVNINNKRSIKDGVNLFIYKINFELRYISNNNSNYKTNSCNGVLENNIQLVQRNFEFFKVGDYILGKEDKVITGTVVLDNRHDSEFYNEIYILLTRSGNLILFLNSTDTNKLDKDNNGNTLKLENIFKEKNKTIKYDYLSMDLIMNSERENYGNRNVEFMIAVLNDMNKTSIFKITCCFEKNILVGENIIIRSNLCHIESLINKYNFKSNSIWFRDMRDFNIEYGNNFRLIIGGQEQILQMVNISNELNEQKKNLVINRNSLLFLTNKNIYQQNNKDCIESLYIMILFKMIIYLDGNEKMVNYDTIYNYLSSNGMLKYIFDFILFLNYNESSIDLIDFHIYCYSKFNHIEGNLKYKRIENINEFKKNDNIGINDYIIEYIAMLNCDFSSNLYIIENYLNKNKNMIEDNNKNALFDSITGVNNNNNNNEYILFEWLRYLINLRSKDNTLSRNENVEKHCIIKSYILKLLTDLERKLLDYRDTLNKNTTLISKNENILHEYCILNLFQGRIHKSIEMYCNYNLYQNAFLISNYFFGNNSDITLNIMRRWLNHFVSNELHFQSYKCYIAINEYVKLYKDLYKKITKLVSIKGSYENIHQLFSLFKIVGYLNIIINLNKKEDNKIVTDDDNSVININTFSVNLLDCYFMFYINYYFETEIENIIKNDIKDGGMNECNYDYDKDKCNIKEFISIILSRDNECEETFSKLRFKCDEITKYISKNLLLYELMFKIFSFLIYSKWKHKGLICVVNLMKEMKVNIENKDDILLYIKKYNYLPFEDQLANFTQLKLLKEFTLFILNINYDKYEINWMFNLEQIIILSYKELFSNDEELNNNKVMYILIKYLSILFLQNDDLNELINDDKSIKNYKITDKMENRYKIIRYDLEVICKLLFLKSGDYLDHKFKHTILFLYELVSTKDNIKNFKDNNRIKIIKKSF</sequence>
<accession>A0AAV9Y3G7</accession>
<dbReference type="GO" id="GO:0032797">
    <property type="term" value="C:SMN complex"/>
    <property type="evidence" value="ECO:0007669"/>
    <property type="project" value="TreeGrafter"/>
</dbReference>
<dbReference type="PANTHER" id="PTHR46362:SF1">
    <property type="entry name" value="GEM-ASSOCIATED PROTEIN 5"/>
    <property type="match status" value="1"/>
</dbReference>
<protein>
    <submittedName>
        <fullName evidence="1">Uncharacterized protein</fullName>
    </submittedName>
</protein>
<evidence type="ECO:0000313" key="1">
    <source>
        <dbReference type="EMBL" id="KAK6591169.1"/>
    </source>
</evidence>
<dbReference type="GO" id="GO:0003730">
    <property type="term" value="F:mRNA 3'-UTR binding"/>
    <property type="evidence" value="ECO:0007669"/>
    <property type="project" value="TreeGrafter"/>
</dbReference>
<name>A0AAV9Y3G7_9CRYT</name>
<organism evidence="1 2">
    <name type="scientific">Cryptosporidium xiaoi</name>
    <dbReference type="NCBI Taxonomy" id="659607"/>
    <lineage>
        <taxon>Eukaryota</taxon>
        <taxon>Sar</taxon>
        <taxon>Alveolata</taxon>
        <taxon>Apicomplexa</taxon>
        <taxon>Conoidasida</taxon>
        <taxon>Coccidia</taxon>
        <taxon>Eucoccidiorida</taxon>
        <taxon>Eimeriorina</taxon>
        <taxon>Cryptosporidiidae</taxon>
        <taxon>Cryptosporidium</taxon>
    </lineage>
</organism>
<evidence type="ECO:0000313" key="2">
    <source>
        <dbReference type="Proteomes" id="UP001311799"/>
    </source>
</evidence>
<feature type="non-terminal residue" evidence="1">
    <location>
        <position position="1594"/>
    </location>
</feature>
<dbReference type="InterPro" id="IPR011047">
    <property type="entry name" value="Quinoprotein_ADH-like_sf"/>
</dbReference>
<dbReference type="EMBL" id="JAWDEY010000001">
    <property type="protein sequence ID" value="KAK6591169.1"/>
    <property type="molecule type" value="Genomic_DNA"/>
</dbReference>